<dbReference type="AlphaFoldDB" id="A0A073CDG6"/>
<feature type="transmembrane region" description="Helical" evidence="1">
    <location>
        <begin position="299"/>
        <end position="324"/>
    </location>
</feature>
<name>A0A073CDG6_PLAA1</name>
<keyword evidence="1" id="KW-0472">Membrane</keyword>
<dbReference type="Pfam" id="PF09852">
    <property type="entry name" value="DUF2079"/>
    <property type="match status" value="1"/>
</dbReference>
<dbReference type="InterPro" id="IPR018650">
    <property type="entry name" value="STSV1_Orf64"/>
</dbReference>
<protein>
    <recommendedName>
        <fullName evidence="4">DUF2079 domain-containing protein</fullName>
    </recommendedName>
</protein>
<dbReference type="eggNOG" id="COG3463">
    <property type="taxonomic scope" value="Bacteria"/>
</dbReference>
<feature type="transmembrane region" description="Helical" evidence="1">
    <location>
        <begin position="336"/>
        <end position="355"/>
    </location>
</feature>
<keyword evidence="1" id="KW-0812">Transmembrane</keyword>
<accession>A0A073CDG6</accession>
<feature type="transmembrane region" description="Helical" evidence="1">
    <location>
        <begin position="111"/>
        <end position="130"/>
    </location>
</feature>
<dbReference type="RefSeq" id="WP_042152203.1">
    <property type="nucleotide sequence ID" value="NZ_CM002803.1"/>
</dbReference>
<dbReference type="HOGENOM" id="CLU_492502_0_0_3"/>
<evidence type="ECO:0008006" key="4">
    <source>
        <dbReference type="Google" id="ProtNLM"/>
    </source>
</evidence>
<organism evidence="2 3">
    <name type="scientific">Planktothrix agardhii (strain NIVA-CYA 126/8)</name>
    <dbReference type="NCBI Taxonomy" id="388467"/>
    <lineage>
        <taxon>Bacteria</taxon>
        <taxon>Bacillati</taxon>
        <taxon>Cyanobacteriota</taxon>
        <taxon>Cyanophyceae</taxon>
        <taxon>Oscillatoriophycideae</taxon>
        <taxon>Oscillatoriales</taxon>
        <taxon>Microcoleaceae</taxon>
        <taxon>Planktothrix</taxon>
    </lineage>
</organism>
<feature type="transmembrane region" description="Helical" evidence="1">
    <location>
        <begin position="181"/>
        <end position="211"/>
    </location>
</feature>
<evidence type="ECO:0000313" key="2">
    <source>
        <dbReference type="EMBL" id="KEI65957.1"/>
    </source>
</evidence>
<dbReference type="STRING" id="388467.A19Y_0801"/>
<gene>
    <name evidence="2" type="ORF">A19Y_0801</name>
</gene>
<proteinExistence type="predicted"/>
<feature type="transmembrane region" description="Helical" evidence="1">
    <location>
        <begin position="223"/>
        <end position="242"/>
    </location>
</feature>
<feature type="transmembrane region" description="Helical" evidence="1">
    <location>
        <begin position="13"/>
        <end position="33"/>
    </location>
</feature>
<keyword evidence="3" id="KW-1185">Reference proteome</keyword>
<evidence type="ECO:0000256" key="1">
    <source>
        <dbReference type="SAM" id="Phobius"/>
    </source>
</evidence>
<sequence length="560" mass="63472">MFLSGQNWQKNSSFRWVVGVAIAFLIICLSLTLHRYFSFYASYDQGIFNQVFWNGAHGRLFQSSLSSALSTNVVHQGEFPSVSYHRLGQHFTPALLLWLPLYALFPSPVTLSVLQVTLITLAGLVLYLLARQHLEPPLAALISVSFYAANAVIGPTLSNFHDICQIPLFMFTALLAMEKRWWWLFWICAVLILMVREDSGIILFGVGVYLILSKRHPIQGVMVCMLSFGYILALTNLIMPLFSADISERFMMERFGQYADGDKASTLEIIWGIISNPGRLIMEIFTPFGGTLKYLLGQWLPLAFIPAIAPASWMIAGFPLLKLFMAKGESVLSITIRYALTVVPGLFYGTILWWSNRQKQLQEQSDLQLNPESGEISGAKVALPSVKFRRFWLFCIGLSLFFSFTSNPHRSLYFIIPDSVDPWVYIPVTTQWSHVAQFRPLIDAIPNDASVATTTYIVPHLSSRREILRFPLYQLRNDAGEVISVDYILADLWQLKKYGIAFSGDRDALKEITQRIEQLTSNKEYGIIDFRDGVILMKKGVPSEPKAIKNYTLFISHQLD</sequence>
<feature type="transmembrane region" description="Helical" evidence="1">
    <location>
        <begin position="137"/>
        <end position="161"/>
    </location>
</feature>
<reference evidence="2 3" key="1">
    <citation type="journal article" date="2014" name="Appl. Environ. Microbiol.">
        <title>Elucidation of insertion elements encoded on plasmids and in vitro construction of shuttle vectors from the toxic cyanobacterium Planktothrix.</title>
        <authorList>
            <person name="Christiansen G."/>
            <person name="Goesmann A."/>
            <person name="Kurmayer R."/>
        </authorList>
    </citation>
    <scope>NUCLEOTIDE SEQUENCE [LARGE SCALE GENOMIC DNA]</scope>
    <source>
        <strain evidence="2 3">NIVA-CYA 126/8</strain>
    </source>
</reference>
<dbReference type="EMBL" id="CM002803">
    <property type="protein sequence ID" value="KEI65957.1"/>
    <property type="molecule type" value="Genomic_DNA"/>
</dbReference>
<evidence type="ECO:0000313" key="3">
    <source>
        <dbReference type="Proteomes" id="UP000027395"/>
    </source>
</evidence>
<dbReference type="Proteomes" id="UP000027395">
    <property type="component" value="Chromosome"/>
</dbReference>
<dbReference type="PATRIC" id="fig|388467.6.peg.741"/>
<keyword evidence="1" id="KW-1133">Transmembrane helix</keyword>